<protein>
    <recommendedName>
        <fullName evidence="1">TNase-like domain-containing protein</fullName>
    </recommendedName>
</protein>
<dbReference type="Proteomes" id="UP000270743">
    <property type="component" value="Unassembled WGS sequence"/>
</dbReference>
<reference evidence="2 3" key="1">
    <citation type="submission" date="2018-12" db="EMBL/GenBank/DDBJ databases">
        <authorList>
            <person name="Criscuolo A."/>
        </authorList>
    </citation>
    <scope>NUCLEOTIDE SEQUENCE [LARGE SCALE GENOMIC DNA]</scope>
    <source>
        <strain evidence="2">ACIP1116241</strain>
    </source>
</reference>
<keyword evidence="3" id="KW-1185">Reference proteome</keyword>
<name>A0A447IMW4_9RHOB</name>
<dbReference type="PROSITE" id="PS50830">
    <property type="entry name" value="TNASE_3"/>
    <property type="match status" value="1"/>
</dbReference>
<accession>A0A447IMW4</accession>
<evidence type="ECO:0000313" key="2">
    <source>
        <dbReference type="EMBL" id="VDS08841.1"/>
    </source>
</evidence>
<evidence type="ECO:0000259" key="1">
    <source>
        <dbReference type="PROSITE" id="PS50830"/>
    </source>
</evidence>
<gene>
    <name evidence="2" type="ORF">PARHAE_02026</name>
</gene>
<dbReference type="Gene3D" id="2.40.50.90">
    <property type="match status" value="1"/>
</dbReference>
<dbReference type="EMBL" id="UZWE01000030">
    <property type="protein sequence ID" value="VDS08841.1"/>
    <property type="molecule type" value="Genomic_DNA"/>
</dbReference>
<dbReference type="AlphaFoldDB" id="A0A447IMW4"/>
<dbReference type="OrthoDB" id="9805504at2"/>
<proteinExistence type="predicted"/>
<dbReference type="SUPFAM" id="SSF50199">
    <property type="entry name" value="Staphylococcal nuclease"/>
    <property type="match status" value="1"/>
</dbReference>
<dbReference type="InterPro" id="IPR035437">
    <property type="entry name" value="SNase_OB-fold_sf"/>
</dbReference>
<dbReference type="Pfam" id="PF00565">
    <property type="entry name" value="SNase"/>
    <property type="match status" value="1"/>
</dbReference>
<dbReference type="RefSeq" id="WP_126154499.1">
    <property type="nucleotide sequence ID" value="NZ_UZWE01000030.1"/>
</dbReference>
<organism evidence="2 3">
    <name type="scientific">Paracoccus haematequi</name>
    <dbReference type="NCBI Taxonomy" id="2491866"/>
    <lineage>
        <taxon>Bacteria</taxon>
        <taxon>Pseudomonadati</taxon>
        <taxon>Pseudomonadota</taxon>
        <taxon>Alphaproteobacteria</taxon>
        <taxon>Rhodobacterales</taxon>
        <taxon>Paracoccaceae</taxon>
        <taxon>Paracoccus</taxon>
    </lineage>
</organism>
<dbReference type="InterPro" id="IPR016071">
    <property type="entry name" value="Staphylococal_nuclease_OB-fold"/>
</dbReference>
<sequence length="109" mass="11857">MITAIASIILSVGIHVHDGDTIGRGPDRVRIWGIDAPELQEPGGKASRDHLRSLIVDQTLACTMIERDRYGRRVMRCTLPGGVDLACAMVAAGHAQDWPRYIGGAYSRC</sequence>
<feature type="domain" description="TNase-like" evidence="1">
    <location>
        <begin position="15"/>
        <end position="95"/>
    </location>
</feature>
<evidence type="ECO:0000313" key="3">
    <source>
        <dbReference type="Proteomes" id="UP000270743"/>
    </source>
</evidence>